<feature type="binding site" evidence="18">
    <location>
        <position position="25"/>
    </location>
    <ligand>
        <name>Ca(2+)</name>
        <dbReference type="ChEBI" id="CHEBI:29108"/>
    </ligand>
</feature>
<comment type="subcellular location">
    <subcellularLocation>
        <location evidence="1">Cell membrane</location>
        <topology evidence="1">Multi-pass membrane protein</topology>
    </subcellularLocation>
</comment>
<feature type="transmembrane region" description="Helical" evidence="20">
    <location>
        <begin position="176"/>
        <end position="195"/>
    </location>
</feature>
<comment type="caution">
    <text evidence="21">The sequence shown here is derived from an EMBL/GenBank/DDBJ whole genome shotgun (WGS) entry which is preliminary data.</text>
</comment>
<gene>
    <name evidence="21" type="ORF">WMY93_005630</name>
</gene>
<evidence type="ECO:0000256" key="6">
    <source>
        <dbReference type="ARBA" id="ARBA00011891"/>
    </source>
</evidence>
<dbReference type="InterPro" id="IPR008952">
    <property type="entry name" value="Tetraspanin_EC2_sf"/>
</dbReference>
<comment type="catalytic activity">
    <reaction evidence="16">
        <text>an N-acylsphing-4-enine + H2O = sphing-4-enine + a fatty acid</text>
        <dbReference type="Rhea" id="RHEA:20856"/>
        <dbReference type="ChEBI" id="CHEBI:15377"/>
        <dbReference type="ChEBI" id="CHEBI:28868"/>
        <dbReference type="ChEBI" id="CHEBI:52639"/>
        <dbReference type="ChEBI" id="CHEBI:57756"/>
        <dbReference type="EC" id="3.5.1.23"/>
    </reaction>
    <physiologicalReaction direction="left-to-right" evidence="16">
        <dbReference type="Rhea" id="RHEA:20857"/>
    </physiologicalReaction>
</comment>
<keyword evidence="18" id="KW-0106">Calcium</keyword>
<evidence type="ECO:0000256" key="1">
    <source>
        <dbReference type="ARBA" id="ARBA00004651"/>
    </source>
</evidence>
<comment type="similarity">
    <text evidence="5">Belongs to the alkaline ceramidase family.</text>
</comment>
<dbReference type="InterPro" id="IPR018499">
    <property type="entry name" value="Tetraspanin/Peripherin"/>
</dbReference>
<evidence type="ECO:0000256" key="14">
    <source>
        <dbReference type="ARBA" id="ARBA00023180"/>
    </source>
</evidence>
<feature type="transmembrane region" description="Helical" evidence="20">
    <location>
        <begin position="215"/>
        <end position="234"/>
    </location>
</feature>
<dbReference type="GO" id="GO:0017040">
    <property type="term" value="F:N-acylsphingosine amidohydrolase activity"/>
    <property type="evidence" value="ECO:0007669"/>
    <property type="project" value="UniProtKB-EC"/>
</dbReference>
<keyword evidence="18" id="KW-0479">Metal-binding</keyword>
<feature type="transmembrane region" description="Helical" evidence="20">
    <location>
        <begin position="820"/>
        <end position="841"/>
    </location>
</feature>
<feature type="transmembrane region" description="Helical" evidence="20">
    <location>
        <begin position="67"/>
        <end position="85"/>
    </location>
</feature>
<feature type="transmembrane region" description="Helical" evidence="20">
    <location>
        <begin position="150"/>
        <end position="169"/>
    </location>
</feature>
<evidence type="ECO:0000256" key="13">
    <source>
        <dbReference type="ARBA" id="ARBA00023157"/>
    </source>
</evidence>
<keyword evidence="22" id="KW-1185">Reference proteome</keyword>
<evidence type="ECO:0000256" key="11">
    <source>
        <dbReference type="ARBA" id="ARBA00022989"/>
    </source>
</evidence>
<dbReference type="InterPro" id="IPR008901">
    <property type="entry name" value="ACER"/>
</dbReference>
<feature type="binding site" evidence="18">
    <location>
        <position position="23"/>
    </location>
    <ligand>
        <name>Ca(2+)</name>
        <dbReference type="ChEBI" id="CHEBI:29108"/>
    </ligand>
</feature>
<dbReference type="FunFam" id="1.10.1450.10:FF:000001">
    <property type="entry name" value="Tetraspanin"/>
    <property type="match status" value="2"/>
</dbReference>
<keyword evidence="12 20" id="KW-0472">Membrane</keyword>
<organism evidence="21 22">
    <name type="scientific">Mugilogobius chulae</name>
    <name type="common">yellowstripe goby</name>
    <dbReference type="NCBI Taxonomy" id="88201"/>
    <lineage>
        <taxon>Eukaryota</taxon>
        <taxon>Metazoa</taxon>
        <taxon>Chordata</taxon>
        <taxon>Craniata</taxon>
        <taxon>Vertebrata</taxon>
        <taxon>Euteleostomi</taxon>
        <taxon>Actinopterygii</taxon>
        <taxon>Neopterygii</taxon>
        <taxon>Teleostei</taxon>
        <taxon>Neoteleostei</taxon>
        <taxon>Acanthomorphata</taxon>
        <taxon>Gobiaria</taxon>
        <taxon>Gobiiformes</taxon>
        <taxon>Gobioidei</taxon>
        <taxon>Gobiidae</taxon>
        <taxon>Gobionellinae</taxon>
        <taxon>Mugilogobius</taxon>
    </lineage>
</organism>
<feature type="transmembrane region" description="Helical" evidence="20">
    <location>
        <begin position="367"/>
        <end position="389"/>
    </location>
</feature>
<protein>
    <recommendedName>
        <fullName evidence="6">ceramidase</fullName>
        <ecNumber evidence="6">3.5.1.23</ecNumber>
    </recommendedName>
</protein>
<name>A0AAW0PHA8_9GOBI</name>
<evidence type="ECO:0000256" key="7">
    <source>
        <dbReference type="ARBA" id="ARBA00022475"/>
    </source>
</evidence>
<dbReference type="PANTHER" id="PTHR46139">
    <property type="entry name" value="ALKALINE CERAMIDASE"/>
    <property type="match status" value="1"/>
</dbReference>
<keyword evidence="14" id="KW-0325">Glycoprotein</keyword>
<sequence length="858" mass="96546">MSDLKLIFWDQMQAGSSEVDWCEGNYLIYPSIAEFYNTISNILFFVLPPILMCLFRQYATHFNSGIYLIWILLVVVGIGSTYFHATLSFLGQMLDELAILWVLMCAIGMWFPKRYLPKMFRRNRSRFKVVIGVLSGITTGLAFVKPVVNSLSLMTLGIPCTALLITELKRCENLRVFKLGLISGFWWALALLCWVSDRIFCEMWSSVNFPYLHCAWHILICLASYLGCVCFAYFDVATEAPERGPVIMFWPNEKWAFIGVPYVSLLCVHKKPTDIPTCQDIELNLSLVKADSGQDAAPRQSGCKMISGKHFKAHEVSCCIKYFIFGFNIIFWFLGVAFLAIGLWAWSEKGVLSNISSITDLGGFDPVWLFLVVGGVMFILGFAGCIGALRENSFLLKFTGSRTSSSFSINNNIRAYRDDIDLQNLIDFTQEYWECCGAFGADDWNLNIYFNCTDSNPSREKCGVPFSCCTKDPAEDVINTQCGYDIRAKTDAEQRTFIYIKGCVPQFEKWLQDNLTVVAGIFIGIALLQYAEGPCPFVLTSTLSDENGLAITSSRDIPTCQDIELNLSLVKADSGQDAAPRQSGCKMISGKHFKAHEVSCCIKYFIFGFNIIFWFLGVAFLAIGLWAWSEKGVLSNISSITDLGGFDPVWLFLVVGGVMFILGFAGCIGALRENSFLLKFFSVFLGIIFFLELTAGVLAFVFKDWIKDQLKFFINNNIRAYRDDIDLQNLIDFTQEYWECCGAFGADDWNLNIYFNCTDSNPSREKCGVPFSCCTKDPAEDVINTQCGYDIRAKTDAEQRTFIYIKGCVPQFEKWLQDNLTVVAGIFIGIALLQIFGICLAQNLVSDIEAVRESCMFT</sequence>
<keyword evidence="8 20" id="KW-0812">Transmembrane</keyword>
<dbReference type="GO" id="GO:0046514">
    <property type="term" value="P:ceramide catabolic process"/>
    <property type="evidence" value="ECO:0007669"/>
    <property type="project" value="TreeGrafter"/>
</dbReference>
<dbReference type="GO" id="GO:0000139">
    <property type="term" value="C:Golgi membrane"/>
    <property type="evidence" value="ECO:0007669"/>
    <property type="project" value="TreeGrafter"/>
</dbReference>
<evidence type="ECO:0000313" key="21">
    <source>
        <dbReference type="EMBL" id="KAK7929235.1"/>
    </source>
</evidence>
<evidence type="ECO:0000256" key="16">
    <source>
        <dbReference type="ARBA" id="ARBA00048323"/>
    </source>
</evidence>
<feature type="binding site" evidence="18">
    <location>
        <position position="34"/>
    </location>
    <ligand>
        <name>Ca(2+)</name>
        <dbReference type="ChEBI" id="CHEBI:29108"/>
    </ligand>
</feature>
<comment type="similarity">
    <text evidence="4">Belongs to the tetraspanin (TM4SF) family.</text>
</comment>
<comment type="pathway">
    <text evidence="2">Lipid metabolism; sphingolipid metabolism.</text>
</comment>
<feature type="transmembrane region" description="Helical" evidence="20">
    <location>
        <begin position="35"/>
        <end position="55"/>
    </location>
</feature>
<evidence type="ECO:0000256" key="4">
    <source>
        <dbReference type="ARBA" id="ARBA00006840"/>
    </source>
</evidence>
<evidence type="ECO:0000256" key="3">
    <source>
        <dbReference type="ARBA" id="ARBA00004991"/>
    </source>
</evidence>
<comment type="catalytic activity">
    <reaction evidence="17">
        <text>an N-acylsphinganine + H2O = sphinganine + a fatty acid</text>
        <dbReference type="Rhea" id="RHEA:33551"/>
        <dbReference type="ChEBI" id="CHEBI:15377"/>
        <dbReference type="ChEBI" id="CHEBI:28868"/>
        <dbReference type="ChEBI" id="CHEBI:31488"/>
        <dbReference type="ChEBI" id="CHEBI:57817"/>
    </reaction>
    <physiologicalReaction direction="left-to-right" evidence="17">
        <dbReference type="Rhea" id="RHEA:33552"/>
    </physiologicalReaction>
</comment>
<evidence type="ECO:0000256" key="9">
    <source>
        <dbReference type="ARBA" id="ARBA00022801"/>
    </source>
</evidence>
<keyword evidence="7" id="KW-1003">Cell membrane</keyword>
<feature type="transmembrane region" description="Helical" evidence="20">
    <location>
        <begin position="649"/>
        <end position="671"/>
    </location>
</feature>
<dbReference type="SUPFAM" id="SSF48652">
    <property type="entry name" value="Tetraspanin"/>
    <property type="match status" value="2"/>
</dbReference>
<dbReference type="CDD" id="cd03159">
    <property type="entry name" value="TM4SF9_like_LEL"/>
    <property type="match status" value="2"/>
</dbReference>
<evidence type="ECO:0000256" key="20">
    <source>
        <dbReference type="SAM" id="Phobius"/>
    </source>
</evidence>
<comment type="pathway">
    <text evidence="3">Sphingolipid metabolism.</text>
</comment>
<feature type="transmembrane region" description="Helical" evidence="20">
    <location>
        <begin position="683"/>
        <end position="702"/>
    </location>
</feature>
<keyword evidence="11 20" id="KW-1133">Transmembrane helix</keyword>
<accession>A0AAW0PHA8</accession>
<dbReference type="GO" id="GO:0046512">
    <property type="term" value="P:sphingosine biosynthetic process"/>
    <property type="evidence" value="ECO:0007669"/>
    <property type="project" value="TreeGrafter"/>
</dbReference>
<dbReference type="Gene3D" id="1.10.1450.10">
    <property type="entry name" value="Tetraspanin"/>
    <property type="match status" value="2"/>
</dbReference>
<evidence type="ECO:0000313" key="22">
    <source>
        <dbReference type="Proteomes" id="UP001460270"/>
    </source>
</evidence>
<feature type="transmembrane region" description="Helical" evidence="20">
    <location>
        <begin position="604"/>
        <end position="629"/>
    </location>
</feature>
<dbReference type="AlphaFoldDB" id="A0AAW0PHA8"/>
<feature type="transmembrane region" description="Helical" evidence="20">
    <location>
        <begin position="127"/>
        <end position="144"/>
    </location>
</feature>
<keyword evidence="10" id="KW-0443">Lipid metabolism</keyword>
<feature type="binding site" evidence="18">
    <location>
        <position position="20"/>
    </location>
    <ligand>
        <name>Ca(2+)</name>
        <dbReference type="ChEBI" id="CHEBI:29108"/>
    </ligand>
</feature>
<dbReference type="EC" id="3.5.1.23" evidence="6"/>
<dbReference type="EMBL" id="JBBPFD010000004">
    <property type="protein sequence ID" value="KAK7929235.1"/>
    <property type="molecule type" value="Genomic_DNA"/>
</dbReference>
<evidence type="ECO:0000256" key="5">
    <source>
        <dbReference type="ARBA" id="ARBA00009780"/>
    </source>
</evidence>
<feature type="binding site" evidence="19">
    <location>
        <position position="213"/>
    </location>
    <ligand>
        <name>Zn(2+)</name>
        <dbReference type="ChEBI" id="CHEBI:29105"/>
        <note>catalytic</note>
    </ligand>
</feature>
<dbReference type="Pfam" id="PF05875">
    <property type="entry name" value="Ceramidase"/>
    <property type="match status" value="1"/>
</dbReference>
<dbReference type="PANTHER" id="PTHR46139:SF1">
    <property type="entry name" value="ALKALINE CERAMIDASE 2"/>
    <property type="match status" value="1"/>
</dbReference>
<evidence type="ECO:0000256" key="18">
    <source>
        <dbReference type="PIRSR" id="PIRSR608901-1"/>
    </source>
</evidence>
<evidence type="ECO:0000256" key="15">
    <source>
        <dbReference type="ARBA" id="ARBA00047401"/>
    </source>
</evidence>
<evidence type="ECO:0000256" key="10">
    <source>
        <dbReference type="ARBA" id="ARBA00022919"/>
    </source>
</evidence>
<feature type="binding site" evidence="19">
    <location>
        <position position="217"/>
    </location>
    <ligand>
        <name>Zn(2+)</name>
        <dbReference type="ChEBI" id="CHEBI:29105"/>
        <note>catalytic</note>
    </ligand>
</feature>
<dbReference type="Proteomes" id="UP001460270">
    <property type="component" value="Unassembled WGS sequence"/>
</dbReference>
<dbReference type="PROSITE" id="PS00421">
    <property type="entry name" value="TM4_1"/>
    <property type="match status" value="2"/>
</dbReference>
<feature type="binding site" evidence="18">
    <location>
        <position position="21"/>
    </location>
    <ligand>
        <name>Ca(2+)</name>
        <dbReference type="ChEBI" id="CHEBI:29108"/>
    </ligand>
</feature>
<feature type="transmembrane region" description="Helical" evidence="20">
    <location>
        <begin position="322"/>
        <end position="347"/>
    </location>
</feature>
<evidence type="ECO:0000256" key="12">
    <source>
        <dbReference type="ARBA" id="ARBA00023136"/>
    </source>
</evidence>
<keyword evidence="13" id="KW-1015">Disulfide bond</keyword>
<evidence type="ECO:0000256" key="2">
    <source>
        <dbReference type="ARBA" id="ARBA00004760"/>
    </source>
</evidence>
<keyword evidence="10" id="KW-0746">Sphingolipid metabolism</keyword>
<comment type="cofactor">
    <cofactor evidence="19">
        <name>Zn(2+)</name>
        <dbReference type="ChEBI" id="CHEBI:29105"/>
    </cofactor>
</comment>
<feature type="transmembrane region" description="Helical" evidence="20">
    <location>
        <begin position="97"/>
        <end position="115"/>
    </location>
</feature>
<dbReference type="PRINTS" id="PR00259">
    <property type="entry name" value="TMFOUR"/>
</dbReference>
<keyword evidence="19" id="KW-0862">Zinc</keyword>
<keyword evidence="9" id="KW-0378">Hydrolase</keyword>
<evidence type="ECO:0000256" key="19">
    <source>
        <dbReference type="PIRSR" id="PIRSR608901-2"/>
    </source>
</evidence>
<evidence type="ECO:0000256" key="8">
    <source>
        <dbReference type="ARBA" id="ARBA00022692"/>
    </source>
</evidence>
<dbReference type="GO" id="GO:0005886">
    <property type="term" value="C:plasma membrane"/>
    <property type="evidence" value="ECO:0007669"/>
    <property type="project" value="UniProtKB-SubCell"/>
</dbReference>
<evidence type="ECO:0000256" key="17">
    <source>
        <dbReference type="ARBA" id="ARBA00049511"/>
    </source>
</evidence>
<dbReference type="GO" id="GO:0046872">
    <property type="term" value="F:metal ion binding"/>
    <property type="evidence" value="ECO:0007669"/>
    <property type="project" value="UniProtKB-KW"/>
</dbReference>
<dbReference type="Pfam" id="PF00335">
    <property type="entry name" value="Tetraspanin"/>
    <property type="match status" value="3"/>
</dbReference>
<dbReference type="InterPro" id="IPR018503">
    <property type="entry name" value="Tetraspanin_CS"/>
</dbReference>
<comment type="catalytic activity">
    <reaction evidence="15">
        <text>N-(9Z-octadecenoyl)-sphing-4-enine + H2O = sphing-4-enine + (9Z)-octadecenoate</text>
        <dbReference type="Rhea" id="RHEA:41299"/>
        <dbReference type="ChEBI" id="CHEBI:15377"/>
        <dbReference type="ChEBI" id="CHEBI:30823"/>
        <dbReference type="ChEBI" id="CHEBI:57756"/>
        <dbReference type="ChEBI" id="CHEBI:77996"/>
    </reaction>
    <physiologicalReaction direction="left-to-right" evidence="15">
        <dbReference type="Rhea" id="RHEA:41300"/>
    </physiologicalReaction>
</comment>
<proteinExistence type="inferred from homology"/>
<reference evidence="22" key="1">
    <citation type="submission" date="2024-04" db="EMBL/GenBank/DDBJ databases">
        <title>Salinicola lusitanus LLJ914,a marine bacterium isolated from the Okinawa Trough.</title>
        <authorList>
            <person name="Li J."/>
        </authorList>
    </citation>
    <scope>NUCLEOTIDE SEQUENCE [LARGE SCALE GENOMIC DNA]</scope>
</reference>
<feature type="binding site" evidence="19">
    <location>
        <position position="84"/>
    </location>
    <ligand>
        <name>Zn(2+)</name>
        <dbReference type="ChEBI" id="CHEBI:29105"/>
        <note>catalytic</note>
    </ligand>
</feature>